<evidence type="ECO:0000256" key="1">
    <source>
        <dbReference type="ARBA" id="ARBA00022603"/>
    </source>
</evidence>
<evidence type="ECO:0000256" key="2">
    <source>
        <dbReference type="ARBA" id="ARBA00022679"/>
    </source>
</evidence>
<dbReference type="InterPro" id="IPR013216">
    <property type="entry name" value="Methyltransf_11"/>
</dbReference>
<keyword evidence="2 5" id="KW-0808">Transferase</keyword>
<dbReference type="SUPFAM" id="SSF53335">
    <property type="entry name" value="S-adenosyl-L-methionine-dependent methyltransferases"/>
    <property type="match status" value="1"/>
</dbReference>
<evidence type="ECO:0000256" key="3">
    <source>
        <dbReference type="ARBA" id="ARBA00022691"/>
    </source>
</evidence>
<comment type="caution">
    <text evidence="5">The sequence shown here is derived from an EMBL/GenBank/DDBJ whole genome shotgun (WGS) entry which is preliminary data.</text>
</comment>
<dbReference type="GO" id="GO:0008168">
    <property type="term" value="F:methyltransferase activity"/>
    <property type="evidence" value="ECO:0007669"/>
    <property type="project" value="UniProtKB-KW"/>
</dbReference>
<dbReference type="Proteomes" id="UP001597079">
    <property type="component" value="Unassembled WGS sequence"/>
</dbReference>
<dbReference type="GO" id="GO:0032259">
    <property type="term" value="P:methylation"/>
    <property type="evidence" value="ECO:0007669"/>
    <property type="project" value="UniProtKB-KW"/>
</dbReference>
<evidence type="ECO:0000313" key="6">
    <source>
        <dbReference type="Proteomes" id="UP001597079"/>
    </source>
</evidence>
<dbReference type="EMBL" id="JBHUCX010000099">
    <property type="protein sequence ID" value="MFD1677958.1"/>
    <property type="molecule type" value="Genomic_DNA"/>
</dbReference>
<dbReference type="PANTHER" id="PTHR43464">
    <property type="entry name" value="METHYLTRANSFERASE"/>
    <property type="match status" value="1"/>
</dbReference>
<keyword evidence="3" id="KW-0949">S-adenosyl-L-methionine</keyword>
<keyword evidence="6" id="KW-1185">Reference proteome</keyword>
<dbReference type="Gene3D" id="3.40.50.150">
    <property type="entry name" value="Vaccinia Virus protein VP39"/>
    <property type="match status" value="1"/>
</dbReference>
<sequence>MDNLSNQEVKRLVQQHWDGRAIAFDDKAHHGLHSEDQHRAWLVVLNDLAGEGKRRVLDVGCGTGFLALMFAELGHDVTGVDMSTQMLQQAKQKAQQRDLLVEFRLGDAEMLAGEDNLYDLIIERHLIWTLPSPSKAVSAWMRALKTGGRLALIEGEWGKNKNGAYQEIHTHLPFFGGKSSETLEAFLLEKGLTDVCVQSLMEPVLWGEVPQHPRYMIVGRREA</sequence>
<keyword evidence="1 5" id="KW-0489">Methyltransferase</keyword>
<accession>A0ABW4JQU4</accession>
<proteinExistence type="predicted"/>
<evidence type="ECO:0000259" key="4">
    <source>
        <dbReference type="Pfam" id="PF08241"/>
    </source>
</evidence>
<dbReference type="PANTHER" id="PTHR43464:SF19">
    <property type="entry name" value="UBIQUINONE BIOSYNTHESIS O-METHYLTRANSFERASE, MITOCHONDRIAL"/>
    <property type="match status" value="1"/>
</dbReference>
<gene>
    <name evidence="5" type="ORF">ACFSB2_25150</name>
</gene>
<evidence type="ECO:0000313" key="5">
    <source>
        <dbReference type="EMBL" id="MFD1677958.1"/>
    </source>
</evidence>
<dbReference type="EC" id="2.1.1.-" evidence="5"/>
<protein>
    <submittedName>
        <fullName evidence="5">Class I SAM-dependent methyltransferase</fullName>
        <ecNumber evidence="5">2.1.1.-</ecNumber>
    </submittedName>
</protein>
<reference evidence="6" key="1">
    <citation type="journal article" date="2019" name="Int. J. Syst. Evol. Microbiol.">
        <title>The Global Catalogue of Microorganisms (GCM) 10K type strain sequencing project: providing services to taxonomists for standard genome sequencing and annotation.</title>
        <authorList>
            <consortium name="The Broad Institute Genomics Platform"/>
            <consortium name="The Broad Institute Genome Sequencing Center for Infectious Disease"/>
            <person name="Wu L."/>
            <person name="Ma J."/>
        </authorList>
    </citation>
    <scope>NUCLEOTIDE SEQUENCE [LARGE SCALE GENOMIC DNA]</scope>
    <source>
        <strain evidence="6">CGMCC 1.12286</strain>
    </source>
</reference>
<dbReference type="InterPro" id="IPR029063">
    <property type="entry name" value="SAM-dependent_MTases_sf"/>
</dbReference>
<dbReference type="RefSeq" id="WP_377945897.1">
    <property type="nucleotide sequence ID" value="NZ_JBHUCX010000099.1"/>
</dbReference>
<dbReference type="Pfam" id="PF08241">
    <property type="entry name" value="Methyltransf_11"/>
    <property type="match status" value="1"/>
</dbReference>
<organism evidence="5 6">
    <name type="scientific">Alicyclobacillus fodiniaquatilis</name>
    <dbReference type="NCBI Taxonomy" id="1661150"/>
    <lineage>
        <taxon>Bacteria</taxon>
        <taxon>Bacillati</taxon>
        <taxon>Bacillota</taxon>
        <taxon>Bacilli</taxon>
        <taxon>Bacillales</taxon>
        <taxon>Alicyclobacillaceae</taxon>
        <taxon>Alicyclobacillus</taxon>
    </lineage>
</organism>
<dbReference type="CDD" id="cd02440">
    <property type="entry name" value="AdoMet_MTases"/>
    <property type="match status" value="1"/>
</dbReference>
<name>A0ABW4JQU4_9BACL</name>
<feature type="domain" description="Methyltransferase type 11" evidence="4">
    <location>
        <begin position="57"/>
        <end position="151"/>
    </location>
</feature>